<dbReference type="Proteomes" id="UP000198940">
    <property type="component" value="Unassembled WGS sequence"/>
</dbReference>
<accession>A0A1M7BZS8</accession>
<name>A0A1M7BZS8_9FLAO</name>
<dbReference type="EMBL" id="FOKU01000012">
    <property type="protein sequence ID" value="SFC51098.1"/>
    <property type="molecule type" value="Genomic_DNA"/>
</dbReference>
<dbReference type="EMBL" id="FRAT01000012">
    <property type="protein sequence ID" value="SHL60457.1"/>
    <property type="molecule type" value="Genomic_DNA"/>
</dbReference>
<dbReference type="STRING" id="1055723.SAMN05216293_3884"/>
<dbReference type="Proteomes" id="UP000184031">
    <property type="component" value="Unassembled WGS sequence"/>
</dbReference>
<reference evidence="2 3" key="1">
    <citation type="submission" date="2016-11" db="EMBL/GenBank/DDBJ databases">
        <authorList>
            <person name="Varghese N."/>
            <person name="Submissions S."/>
        </authorList>
    </citation>
    <scope>NUCLEOTIDE SEQUENCE [LARGE SCALE GENOMIC DNA]</scope>
    <source>
        <strain evidence="2 3">CGMCC 1.12174</strain>
        <strain evidence="1 4">DSM 26351</strain>
    </source>
</reference>
<evidence type="ECO:0000313" key="1">
    <source>
        <dbReference type="EMBL" id="SFC51098.1"/>
    </source>
</evidence>
<sequence length="217" mass="25300">MSLPRKNNTGHQQSGAKVFEAANGLDEFLKTIEKDFFADVKIHFKYDKESKKTDMVLDLHFNFGITESLHFFTSGTWGGMIFPEKEDKISSSFESAFVELNSKNNFLLDIAETSLHFKDTSIIISRVYAHSVPEQIGNILLKASEHFVYYTKGLTEMPYEIFVPVYEYVAPDVFEPKKGKSTYFDYWGLYFEDESHQVMIYSLNKRKFYEVDLFLFE</sequence>
<evidence type="ECO:0000313" key="3">
    <source>
        <dbReference type="Proteomes" id="UP000184031"/>
    </source>
</evidence>
<comment type="caution">
    <text evidence="2">The sequence shown here is derived from an EMBL/GenBank/DDBJ whole genome shotgun (WGS) entry which is preliminary data.</text>
</comment>
<dbReference type="OrthoDB" id="1418731at2"/>
<proteinExistence type="predicted"/>
<gene>
    <name evidence="1" type="ORF">SAMN04487891_112140</name>
    <name evidence="2" type="ORF">SAMN05216293_3884</name>
</gene>
<dbReference type="RefSeq" id="WP_072882657.1">
    <property type="nucleotide sequence ID" value="NZ_FOKU01000012.1"/>
</dbReference>
<accession>A0A3A1NR99</accession>
<keyword evidence="4" id="KW-1185">Reference proteome</keyword>
<protein>
    <submittedName>
        <fullName evidence="2">Uncharacterized protein</fullName>
    </submittedName>
</protein>
<evidence type="ECO:0000313" key="2">
    <source>
        <dbReference type="EMBL" id="SHL60457.1"/>
    </source>
</evidence>
<evidence type="ECO:0000313" key="4">
    <source>
        <dbReference type="Proteomes" id="UP000198940"/>
    </source>
</evidence>
<organism evidence="2 3">
    <name type="scientific">Flagellimonas taeanensis</name>
    <dbReference type="NCBI Taxonomy" id="1005926"/>
    <lineage>
        <taxon>Bacteria</taxon>
        <taxon>Pseudomonadati</taxon>
        <taxon>Bacteroidota</taxon>
        <taxon>Flavobacteriia</taxon>
        <taxon>Flavobacteriales</taxon>
        <taxon>Flavobacteriaceae</taxon>
        <taxon>Flagellimonas</taxon>
    </lineage>
</organism>
<dbReference type="AlphaFoldDB" id="A0A1M7BZS8"/>